<dbReference type="EMBL" id="CP093326">
    <property type="protein sequence ID" value="UNK45305.1"/>
    <property type="molecule type" value="Genomic_DNA"/>
</dbReference>
<feature type="region of interest" description="Disordered" evidence="1">
    <location>
        <begin position="274"/>
        <end position="297"/>
    </location>
</feature>
<evidence type="ECO:0000313" key="3">
    <source>
        <dbReference type="EMBL" id="UNK45305.1"/>
    </source>
</evidence>
<reference evidence="3 4" key="1">
    <citation type="submission" date="2022-03" db="EMBL/GenBank/DDBJ databases">
        <title>Isotopic signatures of nitrous oxide derived from detoxification processes.</title>
        <authorList>
            <person name="Behrendt U."/>
            <person name="Buchen C."/>
            <person name="Well R."/>
            <person name="Ulrich A."/>
            <person name="Rohe L."/>
            <person name="Kolb S."/>
            <person name="Schloter M."/>
            <person name="Horn M.A."/>
            <person name="Augustin J."/>
        </authorList>
    </citation>
    <scope>NUCLEOTIDE SEQUENCE [LARGE SCALE GENOMIC DNA]</scope>
    <source>
        <strain evidence="3 4">S4-C24</strain>
    </source>
</reference>
<feature type="transmembrane region" description="Helical" evidence="2">
    <location>
        <begin position="152"/>
        <end position="171"/>
    </location>
</feature>
<keyword evidence="2" id="KW-0812">Transmembrane</keyword>
<keyword evidence="4" id="KW-1185">Reference proteome</keyword>
<name>A0ABY3W7T0_9MICC</name>
<feature type="transmembrane region" description="Helical" evidence="2">
    <location>
        <begin position="323"/>
        <end position="346"/>
    </location>
</feature>
<evidence type="ECO:0000313" key="4">
    <source>
        <dbReference type="Proteomes" id="UP000829069"/>
    </source>
</evidence>
<keyword evidence="2" id="KW-0472">Membrane</keyword>
<feature type="transmembrane region" description="Helical" evidence="2">
    <location>
        <begin position="124"/>
        <end position="146"/>
    </location>
</feature>
<protein>
    <submittedName>
        <fullName evidence="3">Uncharacterized protein</fullName>
    </submittedName>
</protein>
<keyword evidence="2" id="KW-1133">Transmembrane helix</keyword>
<feature type="transmembrane region" description="Helical" evidence="2">
    <location>
        <begin position="183"/>
        <end position="209"/>
    </location>
</feature>
<evidence type="ECO:0000256" key="2">
    <source>
        <dbReference type="SAM" id="Phobius"/>
    </source>
</evidence>
<proteinExistence type="predicted"/>
<feature type="transmembrane region" description="Helical" evidence="2">
    <location>
        <begin position="65"/>
        <end position="86"/>
    </location>
</feature>
<feature type="transmembrane region" description="Helical" evidence="2">
    <location>
        <begin position="229"/>
        <end position="259"/>
    </location>
</feature>
<dbReference type="Proteomes" id="UP000829069">
    <property type="component" value="Chromosome"/>
</dbReference>
<sequence>MMIMIACGLLLVAGLAAVALRGGERFQLPTDTNDGGALLSGAGPFHRRAPSNDVGALLVHVARRVLWWANVLLVGGGVAGLCMAGAGGRLVMRLLAVTSPEDDGRLTDAGETIGEISLEGTSGFVAFGVAIGCATALLYGLVRWWLPAGRVGGAAFGLLLLLGLGTVFGPLEPDSRDFRAVGPGWLSIAAFSALAVAHGMLVATASTWLSRHVPLLQSAKDVRWYLPLLLVLVPLGAGAVAVAAWMVAAAVVSWAAAALRLTFLRARRRGAEVDSGVAGGPESKPGEPELTGVAPGGAPVLSAEPRTRSGLLQGRWVLVGGRIALAVLAVAWLPGFLTSIAAIVAAGGP</sequence>
<dbReference type="RefSeq" id="WP_241913557.1">
    <property type="nucleotide sequence ID" value="NZ_CP093326.1"/>
</dbReference>
<organism evidence="3 4">
    <name type="scientific">Arthrobacter sulfonylureivorans</name>
    <dbReference type="NCBI Taxonomy" id="2486855"/>
    <lineage>
        <taxon>Bacteria</taxon>
        <taxon>Bacillati</taxon>
        <taxon>Actinomycetota</taxon>
        <taxon>Actinomycetes</taxon>
        <taxon>Micrococcales</taxon>
        <taxon>Micrococcaceae</taxon>
        <taxon>Arthrobacter</taxon>
    </lineage>
</organism>
<accession>A0ABY3W7T0</accession>
<evidence type="ECO:0000256" key="1">
    <source>
        <dbReference type="SAM" id="MobiDB-lite"/>
    </source>
</evidence>
<gene>
    <name evidence="3" type="ORF">MNQ99_15410</name>
</gene>